<dbReference type="InterPro" id="IPR002835">
    <property type="entry name" value="CofC"/>
</dbReference>
<comment type="function">
    <text evidence="5">Guanylyltransferase that catalyzes the activation of (2S)-2-phospholactate (2-PL) as (2S)-lactyl-2-diphospho-5'-guanosine, via the condensation of 2-PL with GTP. It is involved in the biosynthesis of coenzyme F420, a hydride carrier cofactor.</text>
</comment>
<evidence type="ECO:0000256" key="1">
    <source>
        <dbReference type="ARBA" id="ARBA00022679"/>
    </source>
</evidence>
<keyword evidence="1 5" id="KW-0808">Transferase</keyword>
<comment type="similarity">
    <text evidence="5">Belongs to the CofC family.</text>
</comment>
<dbReference type="SUPFAM" id="SSF53448">
    <property type="entry name" value="Nucleotide-diphospho-sugar transferases"/>
    <property type="match status" value="1"/>
</dbReference>
<dbReference type="OrthoDB" id="11179at2157"/>
<keyword evidence="3 5" id="KW-0547">Nucleotide-binding</keyword>
<comment type="pathway">
    <text evidence="5">Cofactor biosynthesis; coenzyme F420 biosynthesis.</text>
</comment>
<dbReference type="EC" id="2.7.7.68" evidence="5"/>
<evidence type="ECO:0000256" key="3">
    <source>
        <dbReference type="ARBA" id="ARBA00022741"/>
    </source>
</evidence>
<dbReference type="GO" id="GO:0043814">
    <property type="term" value="F:phospholactate guanylyltransferase activity"/>
    <property type="evidence" value="ECO:0007669"/>
    <property type="project" value="UniProtKB-EC"/>
</dbReference>
<reference evidence="6 7" key="1">
    <citation type="submission" date="2018-06" db="EMBL/GenBank/DDBJ databases">
        <title>Natronomonas sp. F16-60 a new haloarchaeon isolated from a solar saltern of Isla Cristina, Huelva, Spain.</title>
        <authorList>
            <person name="Duran-Viseras A."/>
            <person name="Sanchez-Porro C."/>
            <person name="Ventosa A."/>
        </authorList>
    </citation>
    <scope>NUCLEOTIDE SEQUENCE [LARGE SCALE GENOMIC DNA]</scope>
    <source>
        <strain evidence="6 7">F16-60</strain>
    </source>
</reference>
<dbReference type="InParanoid" id="A0A554MXZ3"/>
<dbReference type="RefSeq" id="WP_144262682.1">
    <property type="nucleotide sequence ID" value="NZ_QMDX01000009.1"/>
</dbReference>
<keyword evidence="2 5" id="KW-0548">Nucleotidyltransferase</keyword>
<gene>
    <name evidence="5 6" type="primary">cofC</name>
    <name evidence="6" type="ORF">DP107_13480</name>
</gene>
<dbReference type="UniPathway" id="UPA00071"/>
<proteinExistence type="inferred from homology"/>
<dbReference type="HAMAP" id="MF_02114">
    <property type="entry name" value="CofC"/>
    <property type="match status" value="1"/>
</dbReference>
<protein>
    <recommendedName>
        <fullName evidence="5">2-phospho-L-lactate guanylyltransferase</fullName>
        <shortName evidence="5">LP guanylyltransferase</shortName>
        <ecNumber evidence="5">2.7.7.68</ecNumber>
    </recommendedName>
</protein>
<keyword evidence="7" id="KW-1185">Reference proteome</keyword>
<dbReference type="PANTHER" id="PTHR40392">
    <property type="entry name" value="2-PHOSPHO-L-LACTATE GUANYLYLTRANSFERASE"/>
    <property type="match status" value="1"/>
</dbReference>
<evidence type="ECO:0000256" key="4">
    <source>
        <dbReference type="ARBA" id="ARBA00023134"/>
    </source>
</evidence>
<dbReference type="FunCoup" id="A0A554MXZ3">
    <property type="interactions" value="69"/>
</dbReference>
<comment type="caution">
    <text evidence="6">The sequence shown here is derived from an EMBL/GenBank/DDBJ whole genome shotgun (WGS) entry which is preliminary data.</text>
</comment>
<comment type="catalytic activity">
    <reaction evidence="5">
        <text>(2S)-2-phospholactate + GTP + H(+) = (2S)-lactyl-2-diphospho-5'-guanosine + diphosphate</text>
        <dbReference type="Rhea" id="RHEA:63424"/>
        <dbReference type="ChEBI" id="CHEBI:15378"/>
        <dbReference type="ChEBI" id="CHEBI:33019"/>
        <dbReference type="ChEBI" id="CHEBI:37565"/>
        <dbReference type="ChEBI" id="CHEBI:59435"/>
        <dbReference type="ChEBI" id="CHEBI:59906"/>
        <dbReference type="EC" id="2.7.7.68"/>
    </reaction>
</comment>
<comment type="subunit">
    <text evidence="5">Homodimer.</text>
</comment>
<dbReference type="Gene3D" id="3.90.550.10">
    <property type="entry name" value="Spore Coat Polysaccharide Biosynthesis Protein SpsA, Chain A"/>
    <property type="match status" value="1"/>
</dbReference>
<name>A0A554MXZ3_9EURY</name>
<organism evidence="6 7">
    <name type="scientific">Haloglomus irregulare</name>
    <dbReference type="NCBI Taxonomy" id="2234134"/>
    <lineage>
        <taxon>Archaea</taxon>
        <taxon>Methanobacteriati</taxon>
        <taxon>Methanobacteriota</taxon>
        <taxon>Stenosarchaea group</taxon>
        <taxon>Halobacteria</taxon>
        <taxon>Halobacteriales</taxon>
        <taxon>Natronomonadaceae</taxon>
        <taxon>Haloglomus</taxon>
    </lineage>
</organism>
<evidence type="ECO:0000313" key="7">
    <source>
        <dbReference type="Proteomes" id="UP000319894"/>
    </source>
</evidence>
<dbReference type="Pfam" id="PF01983">
    <property type="entry name" value="CofC"/>
    <property type="match status" value="1"/>
</dbReference>
<sequence length="222" mass="23237">MTDADPHVIVPFDAVDPKTRLSPLLDRAEREALARTMLTDVLAALRELGVDHTVLATAPVDTPAPVAVDDRSLTTAVNARLAGDTVGEVEPPGPSPAGPVGVVMADLPLATPGALRRLLSGAADVTMAPGRAGGTNALCVCDPTFRVDYHGTSCRDHREAARRGGLELATVDSFRLATDVDEPADLVEVLLHARGTESAVWLREAGITVDTGDGRVTAVRDR</sequence>
<accession>A0A554MXZ3</accession>
<evidence type="ECO:0000313" key="6">
    <source>
        <dbReference type="EMBL" id="TSD09994.1"/>
    </source>
</evidence>
<dbReference type="Gene3D" id="6.10.140.50">
    <property type="match status" value="1"/>
</dbReference>
<dbReference type="GO" id="GO:0005525">
    <property type="term" value="F:GTP binding"/>
    <property type="evidence" value="ECO:0007669"/>
    <property type="project" value="UniProtKB-KW"/>
</dbReference>
<dbReference type="EMBL" id="QMDX01000009">
    <property type="protein sequence ID" value="TSD09994.1"/>
    <property type="molecule type" value="Genomic_DNA"/>
</dbReference>
<dbReference type="AlphaFoldDB" id="A0A554MXZ3"/>
<keyword evidence="4 5" id="KW-0342">GTP-binding</keyword>
<dbReference type="PANTHER" id="PTHR40392:SF1">
    <property type="entry name" value="2-PHOSPHO-L-LACTATE GUANYLYLTRANSFERASE"/>
    <property type="match status" value="1"/>
</dbReference>
<evidence type="ECO:0000256" key="5">
    <source>
        <dbReference type="HAMAP-Rule" id="MF_02114"/>
    </source>
</evidence>
<dbReference type="Proteomes" id="UP000319894">
    <property type="component" value="Unassembled WGS sequence"/>
</dbReference>
<evidence type="ECO:0000256" key="2">
    <source>
        <dbReference type="ARBA" id="ARBA00022695"/>
    </source>
</evidence>
<dbReference type="InterPro" id="IPR029044">
    <property type="entry name" value="Nucleotide-diphossugar_trans"/>
</dbReference>
<dbReference type="NCBIfam" id="TIGR03552">
    <property type="entry name" value="F420_cofC"/>
    <property type="match status" value="1"/>
</dbReference>
<dbReference type="GO" id="GO:0052645">
    <property type="term" value="P:F420-0 metabolic process"/>
    <property type="evidence" value="ECO:0007669"/>
    <property type="project" value="UniProtKB-UniRule"/>
</dbReference>